<dbReference type="SUPFAM" id="SSF56104">
    <property type="entry name" value="SAICAR synthase-like"/>
    <property type="match status" value="1"/>
</dbReference>
<feature type="region of interest" description="Disordered" evidence="13">
    <location>
        <begin position="1"/>
        <end position="48"/>
    </location>
</feature>
<evidence type="ECO:0000256" key="2">
    <source>
        <dbReference type="ARBA" id="ARBA00012009"/>
    </source>
</evidence>
<evidence type="ECO:0000256" key="4">
    <source>
        <dbReference type="ARBA" id="ARBA00022723"/>
    </source>
</evidence>
<dbReference type="PROSITE" id="PS50178">
    <property type="entry name" value="ZF_FYVE"/>
    <property type="match status" value="1"/>
</dbReference>
<dbReference type="InterPro" id="IPR013083">
    <property type="entry name" value="Znf_RING/FYVE/PHD"/>
</dbReference>
<dbReference type="CDD" id="cd15725">
    <property type="entry name" value="FYVE_PIKfyve_Fab1"/>
    <property type="match status" value="1"/>
</dbReference>
<dbReference type="EMBL" id="JAKWFO010000016">
    <property type="protein sequence ID" value="KAI9632030.1"/>
    <property type="molecule type" value="Genomic_DNA"/>
</dbReference>
<keyword evidence="9 12" id="KW-0067">ATP-binding</keyword>
<feature type="compositionally biased region" description="Low complexity" evidence="13">
    <location>
        <begin position="173"/>
        <end position="185"/>
    </location>
</feature>
<comment type="catalytic activity">
    <reaction evidence="1">
        <text>a 1,2-diacyl-sn-glycero-3-phospho-(1D-myo-inositol-3-phosphate) + ATP = a 1,2-diacyl-sn-glycero-3-phospho-(1D-myo-inositol-3,5-bisphosphate) + ADP + H(+)</text>
        <dbReference type="Rhea" id="RHEA:13609"/>
        <dbReference type="ChEBI" id="CHEBI:15378"/>
        <dbReference type="ChEBI" id="CHEBI:30616"/>
        <dbReference type="ChEBI" id="CHEBI:57923"/>
        <dbReference type="ChEBI" id="CHEBI:58088"/>
        <dbReference type="ChEBI" id="CHEBI:456216"/>
        <dbReference type="EC" id="2.7.1.150"/>
    </reaction>
</comment>
<evidence type="ECO:0000259" key="14">
    <source>
        <dbReference type="PROSITE" id="PS50178"/>
    </source>
</evidence>
<dbReference type="GO" id="GO:0005524">
    <property type="term" value="F:ATP binding"/>
    <property type="evidence" value="ECO:0007669"/>
    <property type="project" value="UniProtKB-UniRule"/>
</dbReference>
<evidence type="ECO:0000313" key="17">
    <source>
        <dbReference type="Proteomes" id="UP001164286"/>
    </source>
</evidence>
<feature type="compositionally biased region" description="Low complexity" evidence="13">
    <location>
        <begin position="64"/>
        <end position="75"/>
    </location>
</feature>
<dbReference type="Proteomes" id="UP001164286">
    <property type="component" value="Unassembled WGS sequence"/>
</dbReference>
<dbReference type="GeneID" id="77725610"/>
<feature type="compositionally biased region" description="Low complexity" evidence="13">
    <location>
        <begin position="15"/>
        <end position="27"/>
    </location>
</feature>
<organism evidence="16 17">
    <name type="scientific">Dioszegia hungarica</name>
    <dbReference type="NCBI Taxonomy" id="4972"/>
    <lineage>
        <taxon>Eukaryota</taxon>
        <taxon>Fungi</taxon>
        <taxon>Dikarya</taxon>
        <taxon>Basidiomycota</taxon>
        <taxon>Agaricomycotina</taxon>
        <taxon>Tremellomycetes</taxon>
        <taxon>Tremellales</taxon>
        <taxon>Bulleribasidiaceae</taxon>
        <taxon>Dioszegia</taxon>
    </lineage>
</organism>
<dbReference type="InterPro" id="IPR000306">
    <property type="entry name" value="Znf_FYVE"/>
</dbReference>
<evidence type="ECO:0000256" key="8">
    <source>
        <dbReference type="ARBA" id="ARBA00022833"/>
    </source>
</evidence>
<feature type="domain" description="PIPK" evidence="15">
    <location>
        <begin position="2068"/>
        <end position="2401"/>
    </location>
</feature>
<dbReference type="GO" id="GO:0008270">
    <property type="term" value="F:zinc ion binding"/>
    <property type="evidence" value="ECO:0007669"/>
    <property type="project" value="UniProtKB-KW"/>
</dbReference>
<dbReference type="GO" id="GO:0000329">
    <property type="term" value="C:fungal-type vacuole membrane"/>
    <property type="evidence" value="ECO:0007669"/>
    <property type="project" value="TreeGrafter"/>
</dbReference>
<feature type="region of interest" description="Disordered" evidence="13">
    <location>
        <begin position="1930"/>
        <end position="1955"/>
    </location>
</feature>
<dbReference type="InterPro" id="IPR002498">
    <property type="entry name" value="PInositol-4-P-4/5-kinase_core"/>
</dbReference>
<feature type="region of interest" description="Disordered" evidence="13">
    <location>
        <begin position="1483"/>
        <end position="1591"/>
    </location>
</feature>
<keyword evidence="8" id="KW-0862">Zinc</keyword>
<feature type="compositionally biased region" description="Polar residues" evidence="13">
    <location>
        <begin position="1933"/>
        <end position="1952"/>
    </location>
</feature>
<dbReference type="FunFam" id="3.30.800.10:FF:000005">
    <property type="entry name" value="1-phosphatidylinositol-3-phosphate 5-kinase (Fab1)"/>
    <property type="match status" value="1"/>
</dbReference>
<feature type="compositionally biased region" description="Low complexity" evidence="13">
    <location>
        <begin position="1723"/>
        <end position="1748"/>
    </location>
</feature>
<dbReference type="GO" id="GO:0046854">
    <property type="term" value="P:phosphatidylinositol phosphate biosynthetic process"/>
    <property type="evidence" value="ECO:0007669"/>
    <property type="project" value="TreeGrafter"/>
</dbReference>
<gene>
    <name evidence="16" type="ORF">MKK02DRAFT_21391</name>
</gene>
<evidence type="ECO:0000256" key="6">
    <source>
        <dbReference type="ARBA" id="ARBA00022771"/>
    </source>
</evidence>
<comment type="caution">
    <text evidence="16">The sequence shown here is derived from an EMBL/GenBank/DDBJ whole genome shotgun (WGS) entry which is preliminary data.</text>
</comment>
<feature type="region of interest" description="Disordered" evidence="13">
    <location>
        <begin position="967"/>
        <end position="1002"/>
    </location>
</feature>
<dbReference type="Gene3D" id="3.30.40.10">
    <property type="entry name" value="Zinc/RING finger domain, C3HC4 (zinc finger)"/>
    <property type="match status" value="1"/>
</dbReference>
<feature type="compositionally biased region" description="Polar residues" evidence="13">
    <location>
        <begin position="556"/>
        <end position="566"/>
    </location>
</feature>
<evidence type="ECO:0000256" key="13">
    <source>
        <dbReference type="SAM" id="MobiDB-lite"/>
    </source>
</evidence>
<dbReference type="PANTHER" id="PTHR45748">
    <property type="entry name" value="1-PHOSPHATIDYLINOSITOL 3-PHOSPHATE 5-KINASE-RELATED"/>
    <property type="match status" value="1"/>
</dbReference>
<dbReference type="InterPro" id="IPR044769">
    <property type="entry name" value="PIKfyve_PIPKc"/>
</dbReference>
<dbReference type="InterPro" id="IPR011011">
    <property type="entry name" value="Znf_FYVE_PHD"/>
</dbReference>
<feature type="region of interest" description="Disordered" evidence="13">
    <location>
        <begin position="509"/>
        <end position="616"/>
    </location>
</feature>
<evidence type="ECO:0000256" key="3">
    <source>
        <dbReference type="ARBA" id="ARBA00022679"/>
    </source>
</evidence>
<feature type="compositionally biased region" description="Polar residues" evidence="13">
    <location>
        <begin position="151"/>
        <end position="172"/>
    </location>
</feature>
<protein>
    <recommendedName>
        <fullName evidence="2">1-phosphatidylinositol-3-phosphate 5-kinase</fullName>
        <ecNumber evidence="2">2.7.1.150</ecNumber>
    </recommendedName>
    <alternativeName>
        <fullName evidence="10">Type III PIP kinase</fullName>
    </alternativeName>
</protein>
<feature type="compositionally biased region" description="Polar residues" evidence="13">
    <location>
        <begin position="1547"/>
        <end position="1556"/>
    </location>
</feature>
<dbReference type="SUPFAM" id="SSF57903">
    <property type="entry name" value="FYVE/PHD zinc finger"/>
    <property type="match status" value="1"/>
</dbReference>
<dbReference type="Gene3D" id="3.50.7.10">
    <property type="entry name" value="GroEL"/>
    <property type="match status" value="1"/>
</dbReference>
<dbReference type="FunFam" id="3.30.40.10:FF:000283">
    <property type="entry name" value="1-phosphatidylinositol-3-phosphate 5-kinase (Fab1)"/>
    <property type="match status" value="1"/>
</dbReference>
<evidence type="ECO:0000256" key="7">
    <source>
        <dbReference type="ARBA" id="ARBA00022777"/>
    </source>
</evidence>
<feature type="compositionally biased region" description="Polar residues" evidence="13">
    <location>
        <begin position="1"/>
        <end position="11"/>
    </location>
</feature>
<feature type="compositionally biased region" description="Basic and acidic residues" evidence="13">
    <location>
        <begin position="986"/>
        <end position="1002"/>
    </location>
</feature>
<dbReference type="EC" id="2.7.1.150" evidence="2"/>
<feature type="compositionally biased region" description="Low complexity" evidence="13">
    <location>
        <begin position="192"/>
        <end position="207"/>
    </location>
</feature>
<dbReference type="CDD" id="cd03334">
    <property type="entry name" value="Fab1_TCP"/>
    <property type="match status" value="1"/>
</dbReference>
<dbReference type="InterPro" id="IPR002423">
    <property type="entry name" value="Cpn60/GroEL/TCP-1"/>
</dbReference>
<sequence>MSAQPSLQLDTASLRPSATSASTRPSPIGAPALTTFPNPFSDEPEPGIIPSFLSKVKSTFSAATVTAPSVPPAAAKGADRGPLSLLKESDEGSGSRSASGGGGGGAMAAASTGGCAPVQTEAQRIVAEAKEMASSGKQAKPVPIMGPPPTIGNTEGPSPRGSRQSLNSSETPLSPQRGQSGSRSLRPPPLAPSSRSGSSRPPSLTPSAPSMGPGRRLVPPGERQWRPAGAAPAQVTVSPVTSLTTTVQSSGNAEAGPSAAPAQQRAALRAHFGLQSAVTPSVAHSPGFRKHAHRDSLSSLRPRRSSFATIPDSPSSVSLSAMVHNAEINQNMSYVPGFPLGQDDTRSIRSMGMVKKTNSVSRIIRRIRGEGLSKHYWMADEHCKECYDCKSVFTAWRRKHHCRICGQIFCSRCASNIIGARRFGQEGAVRVCNLCLKIMEEYRDDDDDDRHSIASMATSARMPSMSDRAFLDAAMSPDMSLAKSPFAASQLFSTNPDDTLGAIEEGVATGWGVESQAAHRPYSPEGSEEEDEGIWTMRPNTAIPFRRPMEEDQKDVSQPGSETASLNAPFDDSSSPSTPVVESSEEGAMSGGVDESPFPRSDTMSSDGGDRTALSRVDSNLPLIGLRSRLSSRTSQGGLTALIDERGDGLWRARSNSVVKRPEIIAGSSLHHFHLMLEQAIVRSGLDNASEWHQTLSEVLLKVSSHIRPNVRAGDFIDVRAYVKIKKVPGGKISDSEYVDGIVISKNVAHKAMARRLVNPRIMIVTFPLDYHRIEHQFMSLDPIMAQEKDYLRLLTRRIIDVRPHIVLVERSASRLALDHLLEAGIAVARSVKLSAIHQVARCTQADVVASMDRLALEPRLGRCSEFRIQSFDHDLIPGRRKTLMRFEGCQQEYGCTIILRGGDLPTLRKVKVIADFMAFVVYQLKNEVILYSDEHNILPIRPPLSTEYQQLLARLAEKDILGPAHSKESTLTIGKADSPTTPSLDRVEAQEEDKELERREAGMQTREIAMSLEPYLTTILSASVSIRFPPPVPLAKMAELDRDLTVLRRRRDEDEAKQILQEETKETVKISVPPVLDIDMSGTGATAPDTSASAITEKDAGSTIQIPVGKGRARDPYRVLRKPEEISRESALAQVEHDHAEQIKLWQWYTRRHTGPLRPEDHQGIVYLYSLGCEGGERPCVEPKLEHINFYQPDDLTVGQFLEQLAADAVKRCPSKTCERLQLFHFRLLVHGDRRLQLAMDQFPCPSPGDEDRIITWSYCRLCATPSPTTIMRDETWKMSWGAYLEHCFYPPETPAGFSCPHDAYRDQIRYFAHRNLAIRIHNENIDVYEPVRPSITLQTKPETKVLLKNQEYESILQKNTAYFDSVLFRLRAFDYDICQPEKVGSLRAALEGMLSRAVADREELVTLLNRTYKLTPMTDVLALNTVLRTLQDKVVQWDSDFADIEKTFLPSEKDLRRMTATHLKRLFAAQDGYSTLDRSVMGSTVSEGDEKEGKSVLGDEVSLGSGASTPAEMDTGLLAPPSEGSAMSSASSSPSDGMTPMNVVMATTRNPLSQPSTPDTDDTDSDSTIGAKHKTALPRPSPSYGLGIESSEMDSDYFVSRLPRRTKPAASIADLVKRFQETSAQFEASEEVQAERPRSSASLRRSQRRQAVEPSDTDDAPAARPRLRRGKTEQLPARHRDGARSGLASDGDRSYAHHAARIPHSGTARRSILSPEARPALSRSRTSDLSRSPSLAESSPSSSLLAPPMPARTGGEGKPRPLGKGKLPRAESAPRITTSASRPSNKRNLTVTPGNRVTSIARHFDRLSREAERERQKRISMVRNKRARPVAATKVKEQVFDNVRDAFRDEFDTDSSEADNEEDEHGSEDSADSGGMAPTNKKRRSRSPSKSPRKSPKVDLAPIDTSEGTLALPVPVAVPASADNAVEPSSEAMSISGSGQSIASTSATSDAKSEMSFTDRLQIDLPTFETSAPLPSVPVTPVLSAETADEGGMPSISHVSQLSESEMSSGGERSSILKTLTGLWAFRAGDYTPLEYPLSAAEHIFADSRVIIRENEPTSIIAFTLTSKTYREKMRDFLAAKQKGKKEAFMPEDASGGTADRSSMWDIVSLDEAVEPDDSSRREGGTHLKYDFDSGSSTIFCRIFFAEQFAALRSACQCEDSFVESLARCIQFDQSGGKSGSAFLKTRDDRFICKEISRLEMDALTKFAPAYFDYTRKAFQGQRPTVLAKVYGFFKIGYRNAVTGRAMRMNVLVMENLFYERRFSKIYDLKGSTRNRLIQATGKVNEVLLDENLMEIVYKHPLYLREHSKRILRSALFNDTLFLSNLNVMDYSLVVGVDQDRHELVIGIVDYIRTFTWDKKLESWVKDSGFLGGAGKGEPTIVTPKQYKTRFRTAMDRNYFLAVPDRWSKVGAEEDNAETETIATSI</sequence>
<dbReference type="SMART" id="SM00330">
    <property type="entry name" value="PIPKc"/>
    <property type="match status" value="1"/>
</dbReference>
<dbReference type="GO" id="GO:0000285">
    <property type="term" value="F:1-phosphatidylinositol-3-phosphate 5-kinase activity"/>
    <property type="evidence" value="ECO:0007669"/>
    <property type="project" value="UniProtKB-EC"/>
</dbReference>
<dbReference type="PROSITE" id="PS51455">
    <property type="entry name" value="PIPK"/>
    <property type="match status" value="1"/>
</dbReference>
<feature type="domain" description="FYVE-type" evidence="14">
    <location>
        <begin position="380"/>
        <end position="440"/>
    </location>
</feature>
<keyword evidence="7 12" id="KW-0418">Kinase</keyword>
<keyword evidence="6 11" id="KW-0863">Zinc-finger</keyword>
<evidence type="ECO:0000259" key="15">
    <source>
        <dbReference type="PROSITE" id="PS51455"/>
    </source>
</evidence>
<name>A0AA38H1J1_9TREE</name>
<feature type="compositionally biased region" description="Polar residues" evidence="13">
    <location>
        <begin position="1777"/>
        <end position="1800"/>
    </location>
</feature>
<dbReference type="Gene3D" id="3.30.810.10">
    <property type="entry name" value="2-Layer Sandwich"/>
    <property type="match status" value="1"/>
</dbReference>
<evidence type="ECO:0000313" key="16">
    <source>
        <dbReference type="EMBL" id="KAI9632030.1"/>
    </source>
</evidence>
<feature type="compositionally biased region" description="Basic residues" evidence="13">
    <location>
        <begin position="1882"/>
        <end position="1897"/>
    </location>
</feature>
<dbReference type="InterPro" id="IPR027484">
    <property type="entry name" value="PInositol-4-P-5-kinase_N"/>
</dbReference>
<evidence type="ECO:0000256" key="5">
    <source>
        <dbReference type="ARBA" id="ARBA00022741"/>
    </source>
</evidence>
<dbReference type="GO" id="GO:0010008">
    <property type="term" value="C:endosome membrane"/>
    <property type="evidence" value="ECO:0007669"/>
    <property type="project" value="TreeGrafter"/>
</dbReference>
<feature type="compositionally biased region" description="Basic and acidic residues" evidence="13">
    <location>
        <begin position="1672"/>
        <end position="1685"/>
    </location>
</feature>
<feature type="region of interest" description="Disordered" evidence="13">
    <location>
        <begin position="64"/>
        <end position="265"/>
    </location>
</feature>
<feature type="region of interest" description="Disordered" evidence="13">
    <location>
        <begin position="1854"/>
        <end position="1908"/>
    </location>
</feature>
<dbReference type="InterPro" id="IPR017455">
    <property type="entry name" value="Znf_FYVE-rel"/>
</dbReference>
<feature type="compositionally biased region" description="Basic and acidic residues" evidence="13">
    <location>
        <begin position="1804"/>
        <end position="1819"/>
    </location>
</feature>
<dbReference type="SMART" id="SM00064">
    <property type="entry name" value="FYVE"/>
    <property type="match status" value="1"/>
</dbReference>
<feature type="compositionally biased region" description="Low complexity" evidence="13">
    <location>
        <begin position="573"/>
        <end position="582"/>
    </location>
</feature>
<dbReference type="Pfam" id="PF01363">
    <property type="entry name" value="FYVE"/>
    <property type="match status" value="1"/>
</dbReference>
<feature type="region of interest" description="Disordered" evidence="13">
    <location>
        <begin position="1627"/>
        <end position="1835"/>
    </location>
</feature>
<feature type="region of interest" description="Disordered" evidence="13">
    <location>
        <begin position="278"/>
        <end position="315"/>
    </location>
</feature>
<evidence type="ECO:0000256" key="11">
    <source>
        <dbReference type="PROSITE-ProRule" id="PRU00091"/>
    </source>
</evidence>
<dbReference type="InterPro" id="IPR027410">
    <property type="entry name" value="TCP-1-like_intermed_sf"/>
</dbReference>
<accession>A0AA38H1J1</accession>
<keyword evidence="3 12" id="KW-0808">Transferase</keyword>
<evidence type="ECO:0000256" key="9">
    <source>
        <dbReference type="ARBA" id="ARBA00022840"/>
    </source>
</evidence>
<dbReference type="PANTHER" id="PTHR45748:SF7">
    <property type="entry name" value="1-PHOSPHATIDYLINOSITOL 3-PHOSPHATE 5-KINASE-RELATED"/>
    <property type="match status" value="1"/>
</dbReference>
<evidence type="ECO:0000256" key="10">
    <source>
        <dbReference type="ARBA" id="ARBA00075294"/>
    </source>
</evidence>
<evidence type="ECO:0000256" key="1">
    <source>
        <dbReference type="ARBA" id="ARBA00000768"/>
    </source>
</evidence>
<reference evidence="16" key="1">
    <citation type="journal article" date="2022" name="G3 (Bethesda)">
        <title>High quality genome of the basidiomycete yeast Dioszegia hungarica PDD-24b-2 isolated from cloud water.</title>
        <authorList>
            <person name="Jarrige D."/>
            <person name="Haridas S."/>
            <person name="Bleykasten-Grosshans C."/>
            <person name="Joly M."/>
            <person name="Nadalig T."/>
            <person name="Sancelme M."/>
            <person name="Vuilleumier S."/>
            <person name="Grigoriev I.V."/>
            <person name="Amato P."/>
            <person name="Bringel F."/>
        </authorList>
    </citation>
    <scope>NUCLEOTIDE SEQUENCE</scope>
    <source>
        <strain evidence="16">PDD-24b-2</strain>
    </source>
</reference>
<feature type="compositionally biased region" description="Low complexity" evidence="13">
    <location>
        <begin position="1521"/>
        <end position="1537"/>
    </location>
</feature>
<dbReference type="SUPFAM" id="SSF54849">
    <property type="entry name" value="GroEL-intermediate domain like"/>
    <property type="match status" value="1"/>
</dbReference>
<dbReference type="FunFam" id="3.50.7.10:FF:000007">
    <property type="entry name" value="1-phosphatidylinositol 3-phosphate 5-kinase isoform X1"/>
    <property type="match status" value="1"/>
</dbReference>
<dbReference type="Pfam" id="PF01504">
    <property type="entry name" value="PIP5K"/>
    <property type="match status" value="1"/>
</dbReference>
<evidence type="ECO:0000256" key="12">
    <source>
        <dbReference type="PROSITE-ProRule" id="PRU00781"/>
    </source>
</evidence>
<feature type="compositionally biased region" description="Acidic residues" evidence="13">
    <location>
        <begin position="1854"/>
        <end position="1873"/>
    </location>
</feature>
<dbReference type="Gene3D" id="3.30.800.10">
    <property type="entry name" value="Phosphatidylinositol Phosphate Kinase II Beta"/>
    <property type="match status" value="1"/>
</dbReference>
<dbReference type="InterPro" id="IPR027483">
    <property type="entry name" value="PInositol-4-P-4/5-kinase_C_sf"/>
</dbReference>
<dbReference type="CDD" id="cd17300">
    <property type="entry name" value="PIPKc_PIKfyve"/>
    <property type="match status" value="1"/>
</dbReference>
<dbReference type="InterPro" id="IPR027409">
    <property type="entry name" value="GroEL-like_apical_dom_sf"/>
</dbReference>
<dbReference type="Pfam" id="PF00118">
    <property type="entry name" value="Cpn60_TCP1"/>
    <property type="match status" value="1"/>
</dbReference>
<keyword evidence="5 12" id="KW-0547">Nucleotide-binding</keyword>
<dbReference type="RefSeq" id="XP_052941807.1">
    <property type="nucleotide sequence ID" value="XM_053086409.1"/>
</dbReference>
<keyword evidence="4" id="KW-0479">Metal-binding</keyword>
<keyword evidence="17" id="KW-1185">Reference proteome</keyword>
<feature type="compositionally biased region" description="Basic residues" evidence="13">
    <location>
        <begin position="1820"/>
        <end position="1830"/>
    </location>
</feature>
<dbReference type="FunFam" id="3.30.810.10:FF:000001">
    <property type="entry name" value="1-phosphatidylinositol 3-phosphate 5-kinase FAB1"/>
    <property type="match status" value="1"/>
</dbReference>
<dbReference type="SUPFAM" id="SSF52029">
    <property type="entry name" value="GroEL apical domain-like"/>
    <property type="match status" value="1"/>
</dbReference>
<feature type="compositionally biased region" description="Low complexity" evidence="13">
    <location>
        <begin position="235"/>
        <end position="265"/>
    </location>
</feature>
<proteinExistence type="predicted"/>